<dbReference type="SUPFAM" id="SSF46785">
    <property type="entry name" value="Winged helix' DNA-binding domain"/>
    <property type="match status" value="1"/>
</dbReference>
<dbReference type="RefSeq" id="WP_021867189.1">
    <property type="nucleotide sequence ID" value="NZ_JACOPD010000002.1"/>
</dbReference>
<evidence type="ECO:0000313" key="1">
    <source>
        <dbReference type="EMBL" id="MBC5680209.1"/>
    </source>
</evidence>
<comment type="caution">
    <text evidence="1">The sequence shown here is derived from an EMBL/GenBank/DDBJ whole genome shotgun (WGS) entry which is preliminary data.</text>
</comment>
<reference evidence="1 2" key="1">
    <citation type="submission" date="2020-08" db="EMBL/GenBank/DDBJ databases">
        <title>Genome public.</title>
        <authorList>
            <person name="Liu C."/>
            <person name="Sun Q."/>
        </authorList>
    </citation>
    <scope>NUCLEOTIDE SEQUENCE [LARGE SCALE GENOMIC DNA]</scope>
    <source>
        <strain evidence="1 2">NSJ-43</strain>
    </source>
</reference>
<dbReference type="Pfam" id="PF14277">
    <property type="entry name" value="DUF4364"/>
    <property type="match status" value="1"/>
</dbReference>
<gene>
    <name evidence="1" type="ORF">H8S01_04435</name>
</gene>
<dbReference type="InterPro" id="IPR025374">
    <property type="entry name" value="DUF4364"/>
</dbReference>
<organism evidence="1 2">
    <name type="scientific">Lachnospira hominis</name>
    <name type="common">ex Liu et al. 2021</name>
    <dbReference type="NCBI Taxonomy" id="2763051"/>
    <lineage>
        <taxon>Bacteria</taxon>
        <taxon>Bacillati</taxon>
        <taxon>Bacillota</taxon>
        <taxon>Clostridia</taxon>
        <taxon>Lachnospirales</taxon>
        <taxon>Lachnospiraceae</taxon>
        <taxon>Lachnospira</taxon>
    </lineage>
</organism>
<sequence>MSTDATTLYKLMVLYMLDKVNFPLSNSQIADFMLDRQYTNYFTLQEVLSSLASDGFVQILTYRSSTQYKLTKEGIDTISFFYNKISQAIRDDIDKYLKDNKYDLKCEVGTTSDYYKSTNGDFIVHCQVKEGNTNLIELNVAVPLESQADAMCARWRDASQDIYDFVMNKLM</sequence>
<proteinExistence type="predicted"/>
<dbReference type="Proteomes" id="UP000628463">
    <property type="component" value="Unassembled WGS sequence"/>
</dbReference>
<keyword evidence="2" id="KW-1185">Reference proteome</keyword>
<evidence type="ECO:0000313" key="2">
    <source>
        <dbReference type="Proteomes" id="UP000628463"/>
    </source>
</evidence>
<protein>
    <submittedName>
        <fullName evidence="1">DUF4364 family protein</fullName>
    </submittedName>
</protein>
<dbReference type="InterPro" id="IPR036390">
    <property type="entry name" value="WH_DNA-bd_sf"/>
</dbReference>
<accession>A0ABR7FYG5</accession>
<name>A0ABR7FYG5_9FIRM</name>
<dbReference type="EMBL" id="JACOPD010000002">
    <property type="protein sequence ID" value="MBC5680209.1"/>
    <property type="molecule type" value="Genomic_DNA"/>
</dbReference>